<evidence type="ECO:0000256" key="1">
    <source>
        <dbReference type="ARBA" id="ARBA00004429"/>
    </source>
</evidence>
<dbReference type="SUPFAM" id="SSF52794">
    <property type="entry name" value="PTS system IIB component-like"/>
    <property type="match status" value="1"/>
</dbReference>
<organism evidence="15 16">
    <name type="scientific">Enterococcus faecium</name>
    <name type="common">Streptococcus faecium</name>
    <dbReference type="NCBI Taxonomy" id="1352"/>
    <lineage>
        <taxon>Bacteria</taxon>
        <taxon>Bacillati</taxon>
        <taxon>Bacillota</taxon>
        <taxon>Bacilli</taxon>
        <taxon>Lactobacillales</taxon>
        <taxon>Enterococcaceae</taxon>
        <taxon>Enterococcus</taxon>
    </lineage>
</organism>
<dbReference type="FunFam" id="3.40.50.2300:FF:000014">
    <property type="entry name" value="PTS system fructose-like transporter subunit IIB"/>
    <property type="match status" value="1"/>
</dbReference>
<dbReference type="Pfam" id="PF02378">
    <property type="entry name" value="PTS_EIIC"/>
    <property type="match status" value="1"/>
</dbReference>
<keyword evidence="6 15" id="KW-0808">Transferase</keyword>
<keyword evidence="5" id="KW-0762">Sugar transport</keyword>
<evidence type="ECO:0000259" key="14">
    <source>
        <dbReference type="PROSITE" id="PS51104"/>
    </source>
</evidence>
<evidence type="ECO:0000256" key="5">
    <source>
        <dbReference type="ARBA" id="ARBA00022597"/>
    </source>
</evidence>
<dbReference type="PANTHER" id="PTHR30505">
    <property type="entry name" value="FRUCTOSE-LIKE PERMEASE"/>
    <property type="match status" value="1"/>
</dbReference>
<dbReference type="CDD" id="cd05569">
    <property type="entry name" value="PTS_IIB_fructose"/>
    <property type="match status" value="1"/>
</dbReference>
<dbReference type="PROSITE" id="PS51104">
    <property type="entry name" value="PTS_EIIC_TYPE_2"/>
    <property type="match status" value="1"/>
</dbReference>
<dbReference type="InterPro" id="IPR036095">
    <property type="entry name" value="PTS_EIIB-like_sf"/>
</dbReference>
<comment type="caution">
    <text evidence="15">The sequence shown here is derived from an EMBL/GenBank/DDBJ whole genome shotgun (WGS) entry which is preliminary data.</text>
</comment>
<feature type="domain" description="PTS EIIB type-2" evidence="13">
    <location>
        <begin position="6"/>
        <end position="101"/>
    </location>
</feature>
<dbReference type="AlphaFoldDB" id="A0ABD7LRZ2"/>
<feature type="region of interest" description="Disordered" evidence="11">
    <location>
        <begin position="464"/>
        <end position="487"/>
    </location>
</feature>
<dbReference type="InterPro" id="IPR013011">
    <property type="entry name" value="PTS_EIIB_2"/>
</dbReference>
<dbReference type="GO" id="GO:0005886">
    <property type="term" value="C:plasma membrane"/>
    <property type="evidence" value="ECO:0007669"/>
    <property type="project" value="UniProtKB-SubCell"/>
</dbReference>
<evidence type="ECO:0000259" key="13">
    <source>
        <dbReference type="PROSITE" id="PS51099"/>
    </source>
</evidence>
<dbReference type="EMBL" id="FKLM01000020">
    <property type="protein sequence ID" value="SAZ10500.1"/>
    <property type="molecule type" value="Genomic_DNA"/>
</dbReference>
<dbReference type="RefSeq" id="WP_002317191.1">
    <property type="nucleotide sequence ID" value="NZ_AP026566.1"/>
</dbReference>
<keyword evidence="7" id="KW-0598">Phosphotransferase system</keyword>
<evidence type="ECO:0000313" key="16">
    <source>
        <dbReference type="Proteomes" id="UP000183509"/>
    </source>
</evidence>
<evidence type="ECO:0000256" key="11">
    <source>
        <dbReference type="SAM" id="MobiDB-lite"/>
    </source>
</evidence>
<feature type="transmembrane region" description="Helical" evidence="12">
    <location>
        <begin position="184"/>
        <end position="202"/>
    </location>
</feature>
<keyword evidence="9 12" id="KW-1133">Transmembrane helix</keyword>
<proteinExistence type="predicted"/>
<feature type="transmembrane region" description="Helical" evidence="12">
    <location>
        <begin position="397"/>
        <end position="416"/>
    </location>
</feature>
<dbReference type="InterPro" id="IPR003352">
    <property type="entry name" value="PTS_EIIC"/>
</dbReference>
<feature type="transmembrane region" description="Helical" evidence="12">
    <location>
        <begin position="436"/>
        <end position="456"/>
    </location>
</feature>
<accession>A0ABD7LRZ2</accession>
<evidence type="ECO:0000313" key="15">
    <source>
        <dbReference type="EMBL" id="SAZ10500.1"/>
    </source>
</evidence>
<feature type="transmembrane region" description="Helical" evidence="12">
    <location>
        <begin position="299"/>
        <end position="317"/>
    </location>
</feature>
<dbReference type="NCBIfam" id="TIGR00829">
    <property type="entry name" value="FRU"/>
    <property type="match status" value="1"/>
</dbReference>
<dbReference type="InterPro" id="IPR003501">
    <property type="entry name" value="PTS_EIIB_2/3"/>
</dbReference>
<gene>
    <name evidence="15" type="ORF">DTPHA_601445</name>
</gene>
<dbReference type="InterPro" id="IPR013014">
    <property type="entry name" value="PTS_EIIC_2"/>
</dbReference>
<dbReference type="InterPro" id="IPR006327">
    <property type="entry name" value="PTS_IIC_fruc"/>
</dbReference>
<dbReference type="GO" id="GO:0016740">
    <property type="term" value="F:transferase activity"/>
    <property type="evidence" value="ECO:0007669"/>
    <property type="project" value="UniProtKB-KW"/>
</dbReference>
<dbReference type="PROSITE" id="PS51099">
    <property type="entry name" value="PTS_EIIB_TYPE_2"/>
    <property type="match status" value="1"/>
</dbReference>
<feature type="transmembrane region" description="Helical" evidence="12">
    <location>
        <begin position="258"/>
        <end position="278"/>
    </location>
</feature>
<dbReference type="EC" id="2.7.1.191" evidence="15"/>
<keyword evidence="2" id="KW-0813">Transport</keyword>
<keyword evidence="8 12" id="KW-0812">Transmembrane</keyword>
<protein>
    <submittedName>
        <fullName evidence="15">PTS system fructose-specific transporter subunit IIBC</fullName>
        <ecNumber evidence="15">2.7.1.191</ecNumber>
    </submittedName>
</protein>
<feature type="transmembrane region" description="Helical" evidence="12">
    <location>
        <begin position="209"/>
        <end position="238"/>
    </location>
</feature>
<dbReference type="Proteomes" id="UP000183509">
    <property type="component" value="Unassembled WGS sequence"/>
</dbReference>
<evidence type="ECO:0000256" key="10">
    <source>
        <dbReference type="ARBA" id="ARBA00023136"/>
    </source>
</evidence>
<evidence type="ECO:0000256" key="9">
    <source>
        <dbReference type="ARBA" id="ARBA00022989"/>
    </source>
</evidence>
<feature type="domain" description="PTS EIIC type-2" evidence="14">
    <location>
        <begin position="130"/>
        <end position="465"/>
    </location>
</feature>
<dbReference type="NCBIfam" id="TIGR01427">
    <property type="entry name" value="PTS_IIC_fructo"/>
    <property type="match status" value="1"/>
</dbReference>
<dbReference type="PANTHER" id="PTHR30505:SF28">
    <property type="entry name" value="PTS SYSTEM 2-O-ALPHA-MANNOSYL-D-GLYCERATE-SPECIFIC EIIABC COMPONENT"/>
    <property type="match status" value="1"/>
</dbReference>
<dbReference type="Gene3D" id="3.40.50.2300">
    <property type="match status" value="1"/>
</dbReference>
<comment type="subcellular location">
    <subcellularLocation>
        <location evidence="1">Cell inner membrane</location>
        <topology evidence="1">Multi-pass membrane protein</topology>
    </subcellularLocation>
</comment>
<evidence type="ECO:0000256" key="2">
    <source>
        <dbReference type="ARBA" id="ARBA00022448"/>
    </source>
</evidence>
<evidence type="ECO:0000256" key="8">
    <source>
        <dbReference type="ARBA" id="ARBA00022692"/>
    </source>
</evidence>
<dbReference type="InterPro" id="IPR050864">
    <property type="entry name" value="Bacterial_PTS_Sugar_Transport"/>
</dbReference>
<evidence type="ECO:0000256" key="7">
    <source>
        <dbReference type="ARBA" id="ARBA00022683"/>
    </source>
</evidence>
<sequence length="487" mass="50848">MGKYQLIAATGCPTGIAHTYMAQEALEQAARKKGITIKVETHGQIGIENELTAEEIKQADAVIIAADKDVHSERFVGKRVIDVSVSTGIKDAQRLIDEALAGKGTVLADNEAADTLEPEAISGANFGRSIYKNLMNGVSHMLPFVVAGGVLIAISFAVWGIYSSDPDHAQYNATAAMVKAVDDAAMGMMVPVLAAYIAEGIAKRPGLVVGFVGGIVAMNGGTGFLGGILAGFLAGYFILFLQKLLIILPKQLDGLKAIVLYPVIGVAFIGIVMSLLAGPMKAINEGMMSFLAGFEYSNPLVLGVIVGCMCAFDMGGPVNKAAYVTGTALLTQGNTTFMAGASAACIAPPLITGFATLLFGKYFDTNDRNAGLVNFILGSTHITEGAIPFAAKDPIRVLPTMMLGSSIAAVLTYLFGVQVPAPHGGFLVLPVVTGKIQWVTAILIGSIVGGVILGLIQKKRVTDKDKKRDNKATNRTVIEEGRAGGLS</sequence>
<keyword evidence="10 12" id="KW-0472">Membrane</keyword>
<evidence type="ECO:0000256" key="4">
    <source>
        <dbReference type="ARBA" id="ARBA00022553"/>
    </source>
</evidence>
<feature type="transmembrane region" description="Helical" evidence="12">
    <location>
        <begin position="141"/>
        <end position="162"/>
    </location>
</feature>
<keyword evidence="4" id="KW-0597">Phosphoprotein</keyword>
<reference evidence="15 16" key="1">
    <citation type="submission" date="2016-04" db="EMBL/GenBank/DDBJ databases">
        <authorList>
            <person name="Millard A."/>
        </authorList>
    </citation>
    <scope>NUCLEOTIDE SEQUENCE [LARGE SCALE GENOMIC DNA]</scope>
    <source>
        <strain evidence="15">Isolate 22</strain>
    </source>
</reference>
<evidence type="ECO:0000256" key="12">
    <source>
        <dbReference type="SAM" id="Phobius"/>
    </source>
</evidence>
<evidence type="ECO:0000256" key="3">
    <source>
        <dbReference type="ARBA" id="ARBA00022475"/>
    </source>
</evidence>
<name>A0ABD7LRZ2_ENTFC</name>
<dbReference type="GO" id="GO:0009401">
    <property type="term" value="P:phosphoenolpyruvate-dependent sugar phosphotransferase system"/>
    <property type="evidence" value="ECO:0007669"/>
    <property type="project" value="UniProtKB-KW"/>
</dbReference>
<feature type="transmembrane region" description="Helical" evidence="12">
    <location>
        <begin position="337"/>
        <end position="359"/>
    </location>
</feature>
<dbReference type="InterPro" id="IPR003353">
    <property type="entry name" value="PTS_IIB_fruc"/>
</dbReference>
<keyword evidence="3" id="KW-1003">Cell membrane</keyword>
<dbReference type="Pfam" id="PF02302">
    <property type="entry name" value="PTS_IIB"/>
    <property type="match status" value="1"/>
</dbReference>
<evidence type="ECO:0000256" key="6">
    <source>
        <dbReference type="ARBA" id="ARBA00022679"/>
    </source>
</evidence>